<feature type="compositionally biased region" description="Basic and acidic residues" evidence="3">
    <location>
        <begin position="1"/>
        <end position="21"/>
    </location>
</feature>
<reference evidence="4" key="1">
    <citation type="submission" date="2021-01" db="UniProtKB">
        <authorList>
            <consortium name="EnsemblMetazoa"/>
        </authorList>
    </citation>
    <scope>IDENTIFICATION</scope>
</reference>
<dbReference type="Gene3D" id="1.20.120.900">
    <property type="entry name" value="Pex19, mPTS binding domain"/>
    <property type="match status" value="1"/>
</dbReference>
<proteinExistence type="inferred from homology"/>
<dbReference type="GO" id="GO:0033328">
    <property type="term" value="F:peroxisome membrane targeting sequence binding"/>
    <property type="evidence" value="ECO:0007669"/>
    <property type="project" value="TreeGrafter"/>
</dbReference>
<sequence length="303" mass="33915">MADDKGDNLKQENNDCPPKEVVDDDELDALLDDALSDFVKPPPKPKKVEKKTEQHDQGSDLGNFLDDDALLKMSEGWNEVLQQMSSEDPGLMEEFDSFQKQFPMGGAMGGFPGTAPEGANFDEHMKNALKDLTNNFNDLNMEGQDFGADFGGDFSEMMKEMQASMETQQGQGGAEGDTIFPEGDAFMGMMQGMMENLLTKDLLYPSLSEIKERYPSWLSENKEKLTPEDYLKYKSQNDIVVQLCDLFEQEADTDTEQTKKERTSKVVELMQKMQVFGQPPADMMAGISDSNQIPPMPQQCSVM</sequence>
<feature type="compositionally biased region" description="Acidic residues" evidence="3">
    <location>
        <begin position="22"/>
        <end position="35"/>
    </location>
</feature>
<dbReference type="GO" id="GO:0045046">
    <property type="term" value="P:protein import into peroxisome membrane"/>
    <property type="evidence" value="ECO:0007669"/>
    <property type="project" value="TreeGrafter"/>
</dbReference>
<evidence type="ECO:0000313" key="4">
    <source>
        <dbReference type="EnsemblMetazoa" id="CLYHEMP013547.1"/>
    </source>
</evidence>
<comment type="similarity">
    <text evidence="1">Belongs to the peroxin-19 family.</text>
</comment>
<dbReference type="EnsemblMetazoa" id="CLYHEMT013547.1">
    <property type="protein sequence ID" value="CLYHEMP013547.1"/>
    <property type="gene ID" value="CLYHEMG013547"/>
</dbReference>
<evidence type="ECO:0000256" key="3">
    <source>
        <dbReference type="SAM" id="MobiDB-lite"/>
    </source>
</evidence>
<organism evidence="4 5">
    <name type="scientific">Clytia hemisphaerica</name>
    <dbReference type="NCBI Taxonomy" id="252671"/>
    <lineage>
        <taxon>Eukaryota</taxon>
        <taxon>Metazoa</taxon>
        <taxon>Cnidaria</taxon>
        <taxon>Hydrozoa</taxon>
        <taxon>Hydroidolina</taxon>
        <taxon>Leptothecata</taxon>
        <taxon>Obeliida</taxon>
        <taxon>Clytiidae</taxon>
        <taxon>Clytia</taxon>
    </lineage>
</organism>
<keyword evidence="5" id="KW-1185">Reference proteome</keyword>
<dbReference type="GeneID" id="136819419"/>
<dbReference type="InterPro" id="IPR038322">
    <property type="entry name" value="Pex19_C_sf"/>
</dbReference>
<name>A0A7M5WV43_9CNID</name>
<dbReference type="OrthoDB" id="21292at2759"/>
<dbReference type="InterPro" id="IPR006708">
    <property type="entry name" value="Pex19"/>
</dbReference>
<feature type="region of interest" description="Disordered" evidence="3">
    <location>
        <begin position="1"/>
        <end position="63"/>
    </location>
</feature>
<dbReference type="GO" id="GO:0005778">
    <property type="term" value="C:peroxisomal membrane"/>
    <property type="evidence" value="ECO:0007669"/>
    <property type="project" value="TreeGrafter"/>
</dbReference>
<dbReference type="PANTHER" id="PTHR12774">
    <property type="entry name" value="PEROXISOMAL BIOGENESIS FACTOR 19"/>
    <property type="match status" value="1"/>
</dbReference>
<accession>A0A7M5WV43</accession>
<evidence type="ECO:0000256" key="1">
    <source>
        <dbReference type="ARBA" id="ARBA00006326"/>
    </source>
</evidence>
<evidence type="ECO:0000256" key="2">
    <source>
        <dbReference type="ARBA" id="ARBA00029688"/>
    </source>
</evidence>
<dbReference type="Proteomes" id="UP000594262">
    <property type="component" value="Unplaced"/>
</dbReference>
<dbReference type="Pfam" id="PF04614">
    <property type="entry name" value="Pex19"/>
    <property type="match status" value="1"/>
</dbReference>
<dbReference type="RefSeq" id="XP_066931743.1">
    <property type="nucleotide sequence ID" value="XM_067075642.1"/>
</dbReference>
<protein>
    <recommendedName>
        <fullName evidence="2">Peroxin-19</fullName>
    </recommendedName>
</protein>
<dbReference type="AlphaFoldDB" id="A0A7M5WV43"/>
<dbReference type="PANTHER" id="PTHR12774:SF2">
    <property type="entry name" value="PEROXISOMAL BIOGENESIS FACTOR 19"/>
    <property type="match status" value="1"/>
</dbReference>
<evidence type="ECO:0000313" key="5">
    <source>
        <dbReference type="Proteomes" id="UP000594262"/>
    </source>
</evidence>